<keyword evidence="5 12" id="KW-0812">Transmembrane</keyword>
<evidence type="ECO:0000256" key="3">
    <source>
        <dbReference type="ARBA" id="ARBA00022475"/>
    </source>
</evidence>
<dbReference type="FunFam" id="3.80.10.10:FF:000213">
    <property type="entry name" value="Tyrosine-sulfated glycopeptide receptor 1"/>
    <property type="match status" value="1"/>
</dbReference>
<evidence type="ECO:0000256" key="7">
    <source>
        <dbReference type="ARBA" id="ARBA00022737"/>
    </source>
</evidence>
<name>A0A2P6PMF8_ROSCH</name>
<evidence type="ECO:0000256" key="8">
    <source>
        <dbReference type="ARBA" id="ARBA00022989"/>
    </source>
</evidence>
<evidence type="ECO:0000256" key="13">
    <source>
        <dbReference type="SAM" id="SignalP"/>
    </source>
</evidence>
<protein>
    <submittedName>
        <fullName evidence="16">Putative leucine-rich repeat-containing, plant-type, leucine-rich repeat domain, L</fullName>
    </submittedName>
</protein>
<dbReference type="Gene3D" id="3.80.10.10">
    <property type="entry name" value="Ribonuclease Inhibitor"/>
    <property type="match status" value="4"/>
</dbReference>
<keyword evidence="9 12" id="KW-0472">Membrane</keyword>
<comment type="subcellular location">
    <subcellularLocation>
        <location evidence="1">Cell membrane</location>
        <topology evidence="1">Single-pass type I membrane protein</topology>
    </subcellularLocation>
</comment>
<keyword evidence="8 12" id="KW-1133">Transmembrane helix</keyword>
<feature type="chain" id="PRO_5015173537" evidence="13">
    <location>
        <begin position="37"/>
        <end position="1039"/>
    </location>
</feature>
<evidence type="ECO:0000256" key="5">
    <source>
        <dbReference type="ARBA" id="ARBA00022692"/>
    </source>
</evidence>
<evidence type="ECO:0000313" key="17">
    <source>
        <dbReference type="Proteomes" id="UP000238479"/>
    </source>
</evidence>
<keyword evidence="6 13" id="KW-0732">Signal</keyword>
<dbReference type="FunFam" id="3.80.10.10:FF:000383">
    <property type="entry name" value="Leucine-rich repeat receptor protein kinase EMS1"/>
    <property type="match status" value="1"/>
</dbReference>
<evidence type="ECO:0000259" key="15">
    <source>
        <dbReference type="Pfam" id="PF23598"/>
    </source>
</evidence>
<keyword evidence="4" id="KW-0433">Leucine-rich repeat</keyword>
<sequence>MLCIKISIMGLSLSLWNSRMLSKRVVLFMFHFLVIANSLHSLQQPSSSCHDEESFALLQFKQSFVIDEFASVDEGAYPKVLSWKPAAAKGCCSWDGVECDEKTGHVIGLDLSSSCLSGSISSNNTLFRLVHLQRLNLADNNFNQSQIPPTIRNFRMLSYLNLSASSFSGQIPSEISQLSRLSSLDLSSNSDSTGERSLKLNQSNLKRLVQNLTSLEKLHLSSIVISAPIPNSMANLSFLTSLLLEYCELQGEFPVSILKLQSLKFLNVESNPDLKGFLPAFEQTSPLMSLRVSRTRFSGDLPFSIEKLDSLNELVASRCNFSGLLPSSLGNLRRLVYLDLSNNTLTGSIPASLATLTQLSHLSLDTNHFSGYIPSSLGNLTHLTTLSLASNQLTGPIPSSLGNLTQVTELDLSGNDFGGYIPSSIGNLNQLVRLSLSMNQLTGPIPSSVGNLSKLIELDLFSNNLHSSIPESLSNLTNLVTLYLDSNSLSGRVNFHMFLKLQNLLILYLSGNKLELLLEETRFMNATTTFPKFITLGLGSCNITEFPSFLRYQENLRWLDLAENGMHGQLPRWMWNVSKESLTVMNISHNFLSGFDHPPVVLSWSGLQLLDLSSNMIQGSLLIPSPSIEYYVISNNGLSGQVSPLICNLDSLKYLDLSNNKLSGMLPQCLGNFSDNLRVLHLGNNSFEGHLPQAYTSNLTMIDVSNNKLQGILPRSLVNCVMLEFLVISNNEFNDVFPLWLGTLPALRLLAMHHNGFHGVIRKPEKNLDHFLQLHILDLSFNNFSGNFPFEYIFSGNVIKGITSNEFTYMKTTSDIVYDPSYRGGYFSFTITSKGVERFYPKIREDFAAIDISSNRFEGTVPEFIGNLTGLRSLNMSHNILTGLIPSSLGKLKLLESVDLSQNKLSGEIPRQLTQISFLAKFNVSHNNLSGPIPRGTQFATFDSTSYEGNLGLCGDPLPKKCGNEAPHQLPPSTEEENGSDFGIELDWKFVLAGSVSGLLVGVVLADVLVTRKREYFLEIVGILIRLMKRKSKKRTRRN</sequence>
<dbReference type="Pfam" id="PF00560">
    <property type="entry name" value="LRR_1"/>
    <property type="match status" value="2"/>
</dbReference>
<evidence type="ECO:0000256" key="2">
    <source>
        <dbReference type="ARBA" id="ARBA00009592"/>
    </source>
</evidence>
<organism evidence="16 17">
    <name type="scientific">Rosa chinensis</name>
    <name type="common">China rose</name>
    <dbReference type="NCBI Taxonomy" id="74649"/>
    <lineage>
        <taxon>Eukaryota</taxon>
        <taxon>Viridiplantae</taxon>
        <taxon>Streptophyta</taxon>
        <taxon>Embryophyta</taxon>
        <taxon>Tracheophyta</taxon>
        <taxon>Spermatophyta</taxon>
        <taxon>Magnoliopsida</taxon>
        <taxon>eudicotyledons</taxon>
        <taxon>Gunneridae</taxon>
        <taxon>Pentapetalae</taxon>
        <taxon>rosids</taxon>
        <taxon>fabids</taxon>
        <taxon>Rosales</taxon>
        <taxon>Rosaceae</taxon>
        <taxon>Rosoideae</taxon>
        <taxon>Rosoideae incertae sedis</taxon>
        <taxon>Rosa</taxon>
    </lineage>
</organism>
<evidence type="ECO:0000313" key="16">
    <source>
        <dbReference type="EMBL" id="PRQ23090.1"/>
    </source>
</evidence>
<dbReference type="SMART" id="SM00369">
    <property type="entry name" value="LRR_TYP"/>
    <property type="match status" value="11"/>
</dbReference>
<dbReference type="FunFam" id="3.80.10.10:FF:000221">
    <property type="entry name" value="Leucine-rich repeat receptor-like protein kinase PXL1"/>
    <property type="match status" value="1"/>
</dbReference>
<keyword evidence="17" id="KW-1185">Reference proteome</keyword>
<dbReference type="AlphaFoldDB" id="A0A2P6PMF8"/>
<feature type="domain" description="Leucine-rich repeat-containing N-terminal plant-type" evidence="14">
    <location>
        <begin position="50"/>
        <end position="100"/>
    </location>
</feature>
<dbReference type="InterPro" id="IPR003591">
    <property type="entry name" value="Leu-rich_rpt_typical-subtyp"/>
</dbReference>
<dbReference type="Pfam" id="PF23598">
    <property type="entry name" value="LRR_14"/>
    <property type="match status" value="1"/>
</dbReference>
<dbReference type="PANTHER" id="PTHR48052:SF8">
    <property type="entry name" value="LRR RECEPTOR-LIKE SERINE_THREONINE-PROTEIN KINASE FLS2"/>
    <property type="match status" value="1"/>
</dbReference>
<dbReference type="SUPFAM" id="SSF52058">
    <property type="entry name" value="L domain-like"/>
    <property type="match status" value="3"/>
</dbReference>
<dbReference type="InterPro" id="IPR013210">
    <property type="entry name" value="LRR_N_plant-typ"/>
</dbReference>
<keyword evidence="10" id="KW-0675">Receptor</keyword>
<feature type="domain" description="Disease resistance R13L4/SHOC-2-like LRR" evidence="15">
    <location>
        <begin position="376"/>
        <end position="588"/>
    </location>
</feature>
<gene>
    <name evidence="16" type="ORF">RchiOBHm_Chr6g0257441</name>
</gene>
<evidence type="ECO:0000256" key="12">
    <source>
        <dbReference type="SAM" id="Phobius"/>
    </source>
</evidence>
<evidence type="ECO:0000256" key="4">
    <source>
        <dbReference type="ARBA" id="ARBA00022614"/>
    </source>
</evidence>
<keyword evidence="3" id="KW-1003">Cell membrane</keyword>
<keyword evidence="7" id="KW-0677">Repeat</keyword>
<dbReference type="InterPro" id="IPR055414">
    <property type="entry name" value="LRR_R13L4/SHOC2-like"/>
</dbReference>
<dbReference type="PRINTS" id="PR00019">
    <property type="entry name" value="LEURICHRPT"/>
</dbReference>
<dbReference type="OMA" id="RSLVNCN"/>
<dbReference type="Proteomes" id="UP000238479">
    <property type="component" value="Chromosome 6"/>
</dbReference>
<dbReference type="Pfam" id="PF13855">
    <property type="entry name" value="LRR_8"/>
    <property type="match status" value="3"/>
</dbReference>
<dbReference type="EMBL" id="PDCK01000044">
    <property type="protein sequence ID" value="PRQ23090.1"/>
    <property type="molecule type" value="Genomic_DNA"/>
</dbReference>
<evidence type="ECO:0000256" key="11">
    <source>
        <dbReference type="ARBA" id="ARBA00023180"/>
    </source>
</evidence>
<dbReference type="InterPro" id="IPR032675">
    <property type="entry name" value="LRR_dom_sf"/>
</dbReference>
<comment type="similarity">
    <text evidence="2">Belongs to the RLP family.</text>
</comment>
<evidence type="ECO:0000259" key="14">
    <source>
        <dbReference type="Pfam" id="PF08263"/>
    </source>
</evidence>
<keyword evidence="11" id="KW-0325">Glycoprotein</keyword>
<dbReference type="Gramene" id="PRQ23090">
    <property type="protein sequence ID" value="PRQ23090"/>
    <property type="gene ID" value="RchiOBHm_Chr6g0257441"/>
</dbReference>
<proteinExistence type="inferred from homology"/>
<accession>A0A2P6PMF8</accession>
<dbReference type="Pfam" id="PF08263">
    <property type="entry name" value="LRRNT_2"/>
    <property type="match status" value="1"/>
</dbReference>
<evidence type="ECO:0000256" key="6">
    <source>
        <dbReference type="ARBA" id="ARBA00022729"/>
    </source>
</evidence>
<evidence type="ECO:0000256" key="1">
    <source>
        <dbReference type="ARBA" id="ARBA00004251"/>
    </source>
</evidence>
<reference evidence="16 17" key="1">
    <citation type="journal article" date="2018" name="Nat. Genet.">
        <title>The Rosa genome provides new insights in the design of modern roses.</title>
        <authorList>
            <person name="Bendahmane M."/>
        </authorList>
    </citation>
    <scope>NUCLEOTIDE SEQUENCE [LARGE SCALE GENOMIC DNA]</scope>
    <source>
        <strain evidence="17">cv. Old Blush</strain>
    </source>
</reference>
<dbReference type="PANTHER" id="PTHR48052">
    <property type="entry name" value="UNNAMED PRODUCT"/>
    <property type="match status" value="1"/>
</dbReference>
<dbReference type="SMART" id="SM00365">
    <property type="entry name" value="LRR_SD22"/>
    <property type="match status" value="6"/>
</dbReference>
<comment type="caution">
    <text evidence="16">The sequence shown here is derived from an EMBL/GenBank/DDBJ whole genome shotgun (WGS) entry which is preliminary data.</text>
</comment>
<evidence type="ECO:0000256" key="10">
    <source>
        <dbReference type="ARBA" id="ARBA00023170"/>
    </source>
</evidence>
<dbReference type="InterPro" id="IPR001611">
    <property type="entry name" value="Leu-rich_rpt"/>
</dbReference>
<feature type="transmembrane region" description="Helical" evidence="12">
    <location>
        <begin position="990"/>
        <end position="1010"/>
    </location>
</feature>
<evidence type="ECO:0000256" key="9">
    <source>
        <dbReference type="ARBA" id="ARBA00023136"/>
    </source>
</evidence>
<dbReference type="GO" id="GO:0005886">
    <property type="term" value="C:plasma membrane"/>
    <property type="evidence" value="ECO:0007669"/>
    <property type="project" value="UniProtKB-SubCell"/>
</dbReference>
<feature type="signal peptide" evidence="13">
    <location>
        <begin position="1"/>
        <end position="36"/>
    </location>
</feature>